<evidence type="ECO:0000313" key="2">
    <source>
        <dbReference type="Proteomes" id="UP001476798"/>
    </source>
</evidence>
<comment type="caution">
    <text evidence="1">The sequence shown here is derived from an EMBL/GenBank/DDBJ whole genome shotgun (WGS) entry which is preliminary data.</text>
</comment>
<sequence length="71" mass="8141">MKMRFTQTGSAGFTQQNLQISGNFRTNKILHYCTYSASSLSGVWLTIGELFFKRFLIWLVVSLQNPPRRPG</sequence>
<keyword evidence="2" id="KW-1185">Reference proteome</keyword>
<protein>
    <submittedName>
        <fullName evidence="1">Uncharacterized protein</fullName>
    </submittedName>
</protein>
<proteinExistence type="predicted"/>
<name>A0ABV0N861_9TELE</name>
<dbReference type="Proteomes" id="UP001476798">
    <property type="component" value="Unassembled WGS sequence"/>
</dbReference>
<dbReference type="EMBL" id="JAHRIO010030009">
    <property type="protein sequence ID" value="MEQ2167114.1"/>
    <property type="molecule type" value="Genomic_DNA"/>
</dbReference>
<accession>A0ABV0N861</accession>
<gene>
    <name evidence="1" type="ORF">GOODEAATRI_000815</name>
</gene>
<organism evidence="1 2">
    <name type="scientific">Goodea atripinnis</name>
    <dbReference type="NCBI Taxonomy" id="208336"/>
    <lineage>
        <taxon>Eukaryota</taxon>
        <taxon>Metazoa</taxon>
        <taxon>Chordata</taxon>
        <taxon>Craniata</taxon>
        <taxon>Vertebrata</taxon>
        <taxon>Euteleostomi</taxon>
        <taxon>Actinopterygii</taxon>
        <taxon>Neopterygii</taxon>
        <taxon>Teleostei</taxon>
        <taxon>Neoteleostei</taxon>
        <taxon>Acanthomorphata</taxon>
        <taxon>Ovalentaria</taxon>
        <taxon>Atherinomorphae</taxon>
        <taxon>Cyprinodontiformes</taxon>
        <taxon>Goodeidae</taxon>
        <taxon>Goodea</taxon>
    </lineage>
</organism>
<reference evidence="1 2" key="1">
    <citation type="submission" date="2021-06" db="EMBL/GenBank/DDBJ databases">
        <authorList>
            <person name="Palmer J.M."/>
        </authorList>
    </citation>
    <scope>NUCLEOTIDE SEQUENCE [LARGE SCALE GENOMIC DNA]</scope>
    <source>
        <strain evidence="1 2">GA_2019</strain>
        <tissue evidence="1">Muscle</tissue>
    </source>
</reference>
<evidence type="ECO:0000313" key="1">
    <source>
        <dbReference type="EMBL" id="MEQ2167114.1"/>
    </source>
</evidence>